<dbReference type="Pfam" id="PF12352">
    <property type="entry name" value="V-SNARE_C"/>
    <property type="match status" value="1"/>
</dbReference>
<comment type="subcellular location">
    <subcellularLocation>
        <location evidence="8">Golgi apparatus</location>
        <location evidence="8">cis-Golgi network membrane</location>
        <topology evidence="8">Single-pass type IV membrane protein</topology>
    </subcellularLocation>
</comment>
<evidence type="ECO:0000256" key="2">
    <source>
        <dbReference type="ARBA" id="ARBA00022692"/>
    </source>
</evidence>
<keyword evidence="2 11" id="KW-0812">Transmembrane</keyword>
<sequence>MDSLFAETHRSLEEVGGYFIHLEKNLGHPDGVQIEETIAKKLDGLNGNFDRLEIYIMKEHPSKRQAPRLRLNQMKYDAQHLMASLRSFRQKRVVRERENTEREDLLNRRFTTNSATSISIDHSIQHNSSLNNANRGVDDILNQGYSMLGNLQDQRQMLKRTRKRMLDFVNTLGISNTVMQLIERRAYQDKFVLMVGMMFTLIIMFFIYMYFV</sequence>
<evidence type="ECO:0000313" key="12">
    <source>
        <dbReference type="EMBL" id="CAG7815786.1"/>
    </source>
</evidence>
<name>A0A8J2P591_9HEXA</name>
<dbReference type="GO" id="GO:0005794">
    <property type="term" value="C:Golgi apparatus"/>
    <property type="evidence" value="ECO:0007669"/>
    <property type="project" value="TreeGrafter"/>
</dbReference>
<evidence type="ECO:0008006" key="14">
    <source>
        <dbReference type="Google" id="ProtNLM"/>
    </source>
</evidence>
<dbReference type="GO" id="GO:0031902">
    <property type="term" value="C:late endosome membrane"/>
    <property type="evidence" value="ECO:0007669"/>
    <property type="project" value="TreeGrafter"/>
</dbReference>
<dbReference type="PANTHER" id="PTHR21230">
    <property type="entry name" value="VESICLE TRANSPORT V-SNARE PROTEIN VTI1-RELATED"/>
    <property type="match status" value="1"/>
</dbReference>
<evidence type="ECO:0000256" key="4">
    <source>
        <dbReference type="ARBA" id="ARBA00022989"/>
    </source>
</evidence>
<dbReference type="InterPro" id="IPR027027">
    <property type="entry name" value="GOSR2/Membrin/Bos1"/>
</dbReference>
<dbReference type="CDD" id="cd15863">
    <property type="entry name" value="SNARE_GS27"/>
    <property type="match status" value="1"/>
</dbReference>
<proteinExistence type="inferred from homology"/>
<dbReference type="Proteomes" id="UP000708208">
    <property type="component" value="Unassembled WGS sequence"/>
</dbReference>
<evidence type="ECO:0000313" key="13">
    <source>
        <dbReference type="Proteomes" id="UP000708208"/>
    </source>
</evidence>
<evidence type="ECO:0000256" key="5">
    <source>
        <dbReference type="ARBA" id="ARBA00023034"/>
    </source>
</evidence>
<dbReference type="GO" id="GO:0006891">
    <property type="term" value="P:intra-Golgi vesicle-mediated transport"/>
    <property type="evidence" value="ECO:0007669"/>
    <property type="project" value="TreeGrafter"/>
</dbReference>
<dbReference type="GO" id="GO:0006906">
    <property type="term" value="P:vesicle fusion"/>
    <property type="evidence" value="ECO:0007669"/>
    <property type="project" value="TreeGrafter"/>
</dbReference>
<reference evidence="12" key="1">
    <citation type="submission" date="2021-06" db="EMBL/GenBank/DDBJ databases">
        <authorList>
            <person name="Hodson N. C."/>
            <person name="Mongue J. A."/>
            <person name="Jaron S. K."/>
        </authorList>
    </citation>
    <scope>NUCLEOTIDE SEQUENCE</scope>
</reference>
<dbReference type="OrthoDB" id="158360at2759"/>
<comment type="function">
    <text evidence="7 10">Involved in transport of proteins from the cis/medial-Golgi to the trans-Golgi network.</text>
</comment>
<organism evidence="12 13">
    <name type="scientific">Allacma fusca</name>
    <dbReference type="NCBI Taxonomy" id="39272"/>
    <lineage>
        <taxon>Eukaryota</taxon>
        <taxon>Metazoa</taxon>
        <taxon>Ecdysozoa</taxon>
        <taxon>Arthropoda</taxon>
        <taxon>Hexapoda</taxon>
        <taxon>Collembola</taxon>
        <taxon>Symphypleona</taxon>
        <taxon>Sminthuridae</taxon>
        <taxon>Allacma</taxon>
    </lineage>
</organism>
<evidence type="ECO:0000256" key="6">
    <source>
        <dbReference type="ARBA" id="ARBA00023136"/>
    </source>
</evidence>
<keyword evidence="13" id="KW-1185">Reference proteome</keyword>
<dbReference type="EMBL" id="CAJVCH010352368">
    <property type="protein sequence ID" value="CAG7815786.1"/>
    <property type="molecule type" value="Genomic_DNA"/>
</dbReference>
<dbReference type="PANTHER" id="PTHR21230:SF1">
    <property type="entry name" value="GOLGI SNAP RECEPTOR COMPLEX MEMBER 2"/>
    <property type="match status" value="1"/>
</dbReference>
<keyword evidence="4 11" id="KW-1133">Transmembrane helix</keyword>
<protein>
    <recommendedName>
        <fullName evidence="14">Golgi SNAP receptor complex member 2</fullName>
    </recommendedName>
</protein>
<dbReference type="GO" id="GO:0031201">
    <property type="term" value="C:SNARE complex"/>
    <property type="evidence" value="ECO:0007669"/>
    <property type="project" value="TreeGrafter"/>
</dbReference>
<evidence type="ECO:0000256" key="3">
    <source>
        <dbReference type="ARBA" id="ARBA00022927"/>
    </source>
</evidence>
<dbReference type="AlphaFoldDB" id="A0A8J2P591"/>
<evidence type="ECO:0000256" key="10">
    <source>
        <dbReference type="PIRNR" id="PIRNR028865"/>
    </source>
</evidence>
<accession>A0A8J2P591</accession>
<evidence type="ECO:0000256" key="9">
    <source>
        <dbReference type="ARBA" id="ARBA00038172"/>
    </source>
</evidence>
<evidence type="ECO:0000256" key="1">
    <source>
        <dbReference type="ARBA" id="ARBA00022448"/>
    </source>
</evidence>
<dbReference type="GO" id="GO:0012507">
    <property type="term" value="C:ER to Golgi transport vesicle membrane"/>
    <property type="evidence" value="ECO:0007669"/>
    <property type="project" value="TreeGrafter"/>
</dbReference>
<gene>
    <name evidence="12" type="ORF">AFUS01_LOCUS26440</name>
</gene>
<keyword evidence="5" id="KW-0333">Golgi apparatus</keyword>
<keyword evidence="1 10" id="KW-0813">Transport</keyword>
<keyword evidence="3 10" id="KW-0653">Protein transport</keyword>
<dbReference type="PIRSF" id="PIRSF028865">
    <property type="entry name" value="Membrin-2"/>
    <property type="match status" value="1"/>
</dbReference>
<comment type="caution">
    <text evidence="12">The sequence shown here is derived from an EMBL/GenBank/DDBJ whole genome shotgun (WGS) entry which is preliminary data.</text>
</comment>
<dbReference type="GO" id="GO:0015031">
    <property type="term" value="P:protein transport"/>
    <property type="evidence" value="ECO:0007669"/>
    <property type="project" value="UniProtKB-KW"/>
</dbReference>
<dbReference type="GO" id="GO:0005789">
    <property type="term" value="C:endoplasmic reticulum membrane"/>
    <property type="evidence" value="ECO:0007669"/>
    <property type="project" value="TreeGrafter"/>
</dbReference>
<evidence type="ECO:0000256" key="11">
    <source>
        <dbReference type="SAM" id="Phobius"/>
    </source>
</evidence>
<evidence type="ECO:0000256" key="7">
    <source>
        <dbReference type="ARBA" id="ARBA00037078"/>
    </source>
</evidence>
<dbReference type="GO" id="GO:0005484">
    <property type="term" value="F:SNAP receptor activity"/>
    <property type="evidence" value="ECO:0007669"/>
    <property type="project" value="TreeGrafter"/>
</dbReference>
<dbReference type="GO" id="GO:0000149">
    <property type="term" value="F:SNARE binding"/>
    <property type="evidence" value="ECO:0007669"/>
    <property type="project" value="TreeGrafter"/>
</dbReference>
<evidence type="ECO:0000256" key="8">
    <source>
        <dbReference type="ARBA" id="ARBA00037862"/>
    </source>
</evidence>
<keyword evidence="6 10" id="KW-0472">Membrane</keyword>
<comment type="similarity">
    <text evidence="9 10">Belongs to the GOSR2 family.</text>
</comment>
<feature type="transmembrane region" description="Helical" evidence="11">
    <location>
        <begin position="191"/>
        <end position="211"/>
    </location>
</feature>